<comment type="subcellular location">
    <subcellularLocation>
        <location evidence="1">Cell membrane</location>
        <topology evidence="1">Multi-pass membrane protein</topology>
    </subcellularLocation>
</comment>
<dbReference type="GO" id="GO:0005886">
    <property type="term" value="C:plasma membrane"/>
    <property type="evidence" value="ECO:0007669"/>
    <property type="project" value="UniProtKB-SubCell"/>
</dbReference>
<feature type="domain" description="Membrane transport protein MMPL" evidence="8">
    <location>
        <begin position="52"/>
        <end position="386"/>
    </location>
</feature>
<evidence type="ECO:0000256" key="3">
    <source>
        <dbReference type="ARBA" id="ARBA00022475"/>
    </source>
</evidence>
<feature type="transmembrane region" description="Helical" evidence="7">
    <location>
        <begin position="389"/>
        <end position="406"/>
    </location>
</feature>
<dbReference type="Gene3D" id="1.20.1640.10">
    <property type="entry name" value="Multidrug efflux transporter AcrB transmembrane domain"/>
    <property type="match status" value="2"/>
</dbReference>
<name>A0A6J6Q7K9_9ZZZZ</name>
<evidence type="ECO:0000259" key="8">
    <source>
        <dbReference type="Pfam" id="PF03176"/>
    </source>
</evidence>
<dbReference type="AlphaFoldDB" id="A0A6J6Q7K9"/>
<dbReference type="PANTHER" id="PTHR33406:SF6">
    <property type="entry name" value="MEMBRANE PROTEIN YDGH-RELATED"/>
    <property type="match status" value="1"/>
</dbReference>
<sequence length="722" mass="76279">MSSTLAPSHAPTRRRRWLVPVLIVVAWLLVSGATGPFAGKLSEVIKNDNAAFLPADAEATLAINAQKKLVGETQPFVGTLIFEYADGVTPASQAKVDALIAKIPSLAVQDGKTVGDFLLPIPVGSQVSKDGKAISTLFFFDSQKVSKPFASGKSPIAISVQTIREEMKAAGLDGHVGGLAGLFGDLIDVFSSINGSLLYTTVGIVFLILIFVYRSPLLPIIVLLAVGIGDALAQAVVYFMAKAGVIDLNGQAQGILLILVFGVGTDYSLLVVSRFREELRNHESKYDAMRVTLKGVIEPITASAATVAAGLLCLSFSVLTSNKSTGPVCAAGVISVYIAVLTLLPALLLLIGRRGFWPRKPAFGSDHPEEKGVWGKVARTVGQRPRRSWILGTAVVLILCAFLPTLKAGGLDKQFTKRTDSVIADEATARHFPAGRGNPANILGPADKLEEIKQIALSIPGIAGAAFYTGIPEGTPGADVAPAKVVDGIGEVDAVLKYEANSPEAFKVLKSLRAELRSQLGPNVYVGGYTAINYDSQVASTRDRNVIIPIVLFVILLILMLLLRSIIAPILLMLTVAASFVATLGACALVFNHIFHFPGSDASFPLFAFTFLVALGVDYNIFLMTRVREETMVIGTRPGTLKALMVTGGVITSAGVVLAATFAVLGVLPLIVLAELGFAVGFGVLLDTLLVRSIIVPALVHDIGPAVWWPSKLRHDPAAIKG</sequence>
<dbReference type="Pfam" id="PF03176">
    <property type="entry name" value="MMPL"/>
    <property type="match status" value="2"/>
</dbReference>
<dbReference type="PANTHER" id="PTHR33406">
    <property type="entry name" value="MEMBRANE PROTEIN MJ1562-RELATED"/>
    <property type="match status" value="1"/>
</dbReference>
<keyword evidence="6 7" id="KW-0472">Membrane</keyword>
<feature type="transmembrane region" description="Helical" evidence="7">
    <location>
        <begin position="546"/>
        <end position="563"/>
    </location>
</feature>
<feature type="transmembrane region" description="Helical" evidence="7">
    <location>
        <begin position="330"/>
        <end position="351"/>
    </location>
</feature>
<keyword evidence="4 7" id="KW-0812">Transmembrane</keyword>
<organism evidence="9">
    <name type="scientific">freshwater metagenome</name>
    <dbReference type="NCBI Taxonomy" id="449393"/>
    <lineage>
        <taxon>unclassified sequences</taxon>
        <taxon>metagenomes</taxon>
        <taxon>ecological metagenomes</taxon>
    </lineage>
</organism>
<evidence type="ECO:0000256" key="2">
    <source>
        <dbReference type="ARBA" id="ARBA00010157"/>
    </source>
</evidence>
<proteinExistence type="inferred from homology"/>
<evidence type="ECO:0000313" key="9">
    <source>
        <dbReference type="EMBL" id="CAB4707660.1"/>
    </source>
</evidence>
<dbReference type="EMBL" id="CAEZXW010000062">
    <property type="protein sequence ID" value="CAB4707660.1"/>
    <property type="molecule type" value="Genomic_DNA"/>
</dbReference>
<dbReference type="InterPro" id="IPR004869">
    <property type="entry name" value="MMPL_dom"/>
</dbReference>
<feature type="domain" description="Membrane transport protein MMPL" evidence="8">
    <location>
        <begin position="500"/>
        <end position="712"/>
    </location>
</feature>
<gene>
    <name evidence="9" type="ORF">UFOPK2593_00977</name>
    <name evidence="10" type="ORF">UFOPK4295_00005</name>
</gene>
<dbReference type="InterPro" id="IPR050545">
    <property type="entry name" value="Mycobact_MmpL"/>
</dbReference>
<evidence type="ECO:0000256" key="1">
    <source>
        <dbReference type="ARBA" id="ARBA00004651"/>
    </source>
</evidence>
<feature type="transmembrane region" description="Helical" evidence="7">
    <location>
        <begin position="196"/>
        <end position="213"/>
    </location>
</feature>
<evidence type="ECO:0000256" key="7">
    <source>
        <dbReference type="SAM" id="Phobius"/>
    </source>
</evidence>
<feature type="transmembrane region" description="Helical" evidence="7">
    <location>
        <begin position="643"/>
        <end position="664"/>
    </location>
</feature>
<keyword evidence="3" id="KW-1003">Cell membrane</keyword>
<dbReference type="EMBL" id="CAFBQF010000001">
    <property type="protein sequence ID" value="CAB5043660.1"/>
    <property type="molecule type" value="Genomic_DNA"/>
</dbReference>
<protein>
    <submittedName>
        <fullName evidence="9">Unannotated protein</fullName>
    </submittedName>
</protein>
<accession>A0A6J6Q7K9</accession>
<evidence type="ECO:0000256" key="4">
    <source>
        <dbReference type="ARBA" id="ARBA00022692"/>
    </source>
</evidence>
<reference evidence="9" key="1">
    <citation type="submission" date="2020-05" db="EMBL/GenBank/DDBJ databases">
        <authorList>
            <person name="Chiriac C."/>
            <person name="Salcher M."/>
            <person name="Ghai R."/>
            <person name="Kavagutti S V."/>
        </authorList>
    </citation>
    <scope>NUCLEOTIDE SEQUENCE</scope>
</reference>
<keyword evidence="5 7" id="KW-1133">Transmembrane helix</keyword>
<feature type="transmembrane region" description="Helical" evidence="7">
    <location>
        <begin position="220"/>
        <end position="241"/>
    </location>
</feature>
<feature type="transmembrane region" description="Helical" evidence="7">
    <location>
        <begin position="670"/>
        <end position="691"/>
    </location>
</feature>
<feature type="transmembrane region" description="Helical" evidence="7">
    <location>
        <begin position="603"/>
        <end position="622"/>
    </location>
</feature>
<feature type="transmembrane region" description="Helical" evidence="7">
    <location>
        <begin position="570"/>
        <end position="591"/>
    </location>
</feature>
<evidence type="ECO:0000256" key="5">
    <source>
        <dbReference type="ARBA" id="ARBA00022989"/>
    </source>
</evidence>
<evidence type="ECO:0000256" key="6">
    <source>
        <dbReference type="ARBA" id="ARBA00023136"/>
    </source>
</evidence>
<feature type="transmembrane region" description="Helical" evidence="7">
    <location>
        <begin position="296"/>
        <end position="318"/>
    </location>
</feature>
<dbReference type="SUPFAM" id="SSF82866">
    <property type="entry name" value="Multidrug efflux transporter AcrB transmembrane domain"/>
    <property type="match status" value="2"/>
</dbReference>
<evidence type="ECO:0000313" key="10">
    <source>
        <dbReference type="EMBL" id="CAB5043660.1"/>
    </source>
</evidence>
<comment type="similarity">
    <text evidence="2">Belongs to the resistance-nodulation-cell division (RND) (TC 2.A.6) family. MmpL subfamily.</text>
</comment>
<feature type="transmembrane region" description="Helical" evidence="7">
    <location>
        <begin position="253"/>
        <end position="275"/>
    </location>
</feature>